<dbReference type="PIRSF" id="PIRSF001491">
    <property type="entry name" value="Ppentomutase"/>
    <property type="match status" value="1"/>
</dbReference>
<dbReference type="PANTHER" id="PTHR21110">
    <property type="entry name" value="PHOSPHOPENTOMUTASE"/>
    <property type="match status" value="1"/>
</dbReference>
<dbReference type="EC" id="5.4.2.7" evidence="6 7"/>
<dbReference type="GO" id="GO:0005829">
    <property type="term" value="C:cytosol"/>
    <property type="evidence" value="ECO:0007669"/>
    <property type="project" value="TreeGrafter"/>
</dbReference>
<feature type="domain" description="Metalloenzyme" evidence="8">
    <location>
        <begin position="3"/>
        <end position="401"/>
    </location>
</feature>
<dbReference type="FunFam" id="3.30.70.1250:FF:000001">
    <property type="entry name" value="Phosphopentomutase"/>
    <property type="match status" value="1"/>
</dbReference>
<feature type="binding site" evidence="6">
    <location>
        <position position="357"/>
    </location>
    <ligand>
        <name>Mn(2+)</name>
        <dbReference type="ChEBI" id="CHEBI:29035"/>
        <label>2</label>
    </ligand>
</feature>
<keyword evidence="2 6" id="KW-0963">Cytoplasm</keyword>
<evidence type="ECO:0000256" key="6">
    <source>
        <dbReference type="HAMAP-Rule" id="MF_00740"/>
    </source>
</evidence>
<dbReference type="Gene3D" id="3.30.70.1250">
    <property type="entry name" value="Phosphopentomutase"/>
    <property type="match status" value="1"/>
</dbReference>
<dbReference type="InterPro" id="IPR017850">
    <property type="entry name" value="Alkaline_phosphatase_core_sf"/>
</dbReference>
<comment type="catalytic activity">
    <reaction evidence="6">
        <text>alpha-D-ribose 1-phosphate = D-ribose 5-phosphate</text>
        <dbReference type="Rhea" id="RHEA:18793"/>
        <dbReference type="ChEBI" id="CHEBI:57720"/>
        <dbReference type="ChEBI" id="CHEBI:78346"/>
        <dbReference type="EC" id="5.4.2.7"/>
    </reaction>
</comment>
<feature type="binding site" evidence="6">
    <location>
        <position position="346"/>
    </location>
    <ligand>
        <name>Mn(2+)</name>
        <dbReference type="ChEBI" id="CHEBI:29035"/>
        <label>1</label>
    </ligand>
</feature>
<sequence>MTRAFIIVLDSLGVGGAPDADRYGDVGSDTLGHIAQRCAGGDADRSGIRHGPLDLPNLAALGLGECCRAATGIEAPGLEISAWRIGHAGAAAEVSTGKDSQSGHWEIAGSPVDFEWAYFPHTEPCFPRSLIDKLCERGGFDGVLGNKHASGTQIIDELGDEHVRTGRPICYTSADSVFQIAAHEQHFGLERLYRTCKIARELLDEMRVGRVIARPFVTTHDGYRRTSNRRDYGVPPPFPTLLSRAQGARREVVSVGKIGDLFCHTATGRELKGKDNDAVFDQALDAMRHLGQGGLMFVNLVDFDTLYGHRRDVPGYAAALEAFDARLPEFLQQLDDGDLAIITGDHGCDPTWSGSDHTRECVPVLAFGPNFKHGGVQRHALGRRASFADMGATVARHLGLAAGDHGHSFLW</sequence>
<feature type="binding site" evidence="6">
    <location>
        <position position="10"/>
    </location>
    <ligand>
        <name>Mn(2+)</name>
        <dbReference type="ChEBI" id="CHEBI:29035"/>
        <label>1</label>
    </ligand>
</feature>
<name>A0A829YKM9_9GAMM</name>
<dbReference type="CDD" id="cd16009">
    <property type="entry name" value="PPM"/>
    <property type="match status" value="1"/>
</dbReference>
<evidence type="ECO:0000313" key="9">
    <source>
        <dbReference type="EMBL" id="GFE83917.1"/>
    </source>
</evidence>
<accession>A0A829YKM9</accession>
<dbReference type="NCBIfam" id="NF003766">
    <property type="entry name" value="PRK05362.1"/>
    <property type="match status" value="1"/>
</dbReference>
<keyword evidence="4 6" id="KW-0464">Manganese</keyword>
<comment type="catalytic activity">
    <reaction evidence="6">
        <text>2-deoxy-alpha-D-ribose 1-phosphate = 2-deoxy-D-ribose 5-phosphate</text>
        <dbReference type="Rhea" id="RHEA:27658"/>
        <dbReference type="ChEBI" id="CHEBI:57259"/>
        <dbReference type="ChEBI" id="CHEBI:62877"/>
        <dbReference type="EC" id="5.4.2.7"/>
    </reaction>
</comment>
<evidence type="ECO:0000256" key="7">
    <source>
        <dbReference type="NCBIfam" id="TIGR01696"/>
    </source>
</evidence>
<dbReference type="EMBL" id="BLJN01000007">
    <property type="protein sequence ID" value="GFE83917.1"/>
    <property type="molecule type" value="Genomic_DNA"/>
</dbReference>
<dbReference type="SUPFAM" id="SSF143856">
    <property type="entry name" value="DeoB insert domain-like"/>
    <property type="match status" value="1"/>
</dbReference>
<dbReference type="RefSeq" id="WP_161815529.1">
    <property type="nucleotide sequence ID" value="NZ_BLJN01000007.1"/>
</dbReference>
<dbReference type="SUPFAM" id="SSF53649">
    <property type="entry name" value="Alkaline phosphatase-like"/>
    <property type="match status" value="1"/>
</dbReference>
<dbReference type="Gene3D" id="3.40.720.10">
    <property type="entry name" value="Alkaline Phosphatase, subunit A"/>
    <property type="match status" value="1"/>
</dbReference>
<protein>
    <recommendedName>
        <fullName evidence="6 7">Phosphopentomutase</fullName>
        <ecNumber evidence="6 7">5.4.2.7</ecNumber>
    </recommendedName>
    <alternativeName>
        <fullName evidence="6">Phosphodeoxyribomutase</fullName>
    </alternativeName>
</protein>
<evidence type="ECO:0000256" key="4">
    <source>
        <dbReference type="ARBA" id="ARBA00023211"/>
    </source>
</evidence>
<dbReference type="GO" id="GO:0043094">
    <property type="term" value="P:metabolic compound salvage"/>
    <property type="evidence" value="ECO:0007669"/>
    <property type="project" value="UniProtKB-UniRule"/>
</dbReference>
<dbReference type="InterPro" id="IPR006124">
    <property type="entry name" value="Metalloenzyme"/>
</dbReference>
<dbReference type="InterPro" id="IPR024052">
    <property type="entry name" value="Phosphopentomutase_DeoB_cap_sf"/>
</dbReference>
<dbReference type="GO" id="GO:0030145">
    <property type="term" value="F:manganese ion binding"/>
    <property type="evidence" value="ECO:0007669"/>
    <property type="project" value="UniProtKB-UniRule"/>
</dbReference>
<dbReference type="GO" id="GO:0009117">
    <property type="term" value="P:nucleotide metabolic process"/>
    <property type="evidence" value="ECO:0007669"/>
    <property type="project" value="UniProtKB-UniRule"/>
</dbReference>
<comment type="caution">
    <text evidence="9">The sequence shown here is derived from an EMBL/GenBank/DDBJ whole genome shotgun (WGS) entry which is preliminary data.</text>
</comment>
<keyword evidence="5 6" id="KW-0413">Isomerase</keyword>
<evidence type="ECO:0000256" key="3">
    <source>
        <dbReference type="ARBA" id="ARBA00022723"/>
    </source>
</evidence>
<evidence type="ECO:0000256" key="1">
    <source>
        <dbReference type="ARBA" id="ARBA00010373"/>
    </source>
</evidence>
<comment type="function">
    <text evidence="6">Isomerase that catalyzes the conversion of deoxy-ribose 1-phosphate (dRib-1-P) and ribose 1-phosphate (Rib-1-P) to deoxy-ribose 5-phosphate (dRib-5-P) and ribose 5-phosphate (Rib-5-P), respectively.</text>
</comment>
<feature type="binding site" evidence="6">
    <location>
        <position position="304"/>
    </location>
    <ligand>
        <name>Mn(2+)</name>
        <dbReference type="ChEBI" id="CHEBI:29035"/>
        <label>2</label>
    </ligand>
</feature>
<feature type="binding site" evidence="6">
    <location>
        <position position="309"/>
    </location>
    <ligand>
        <name>Mn(2+)</name>
        <dbReference type="ChEBI" id="CHEBI:29035"/>
        <label>2</label>
    </ligand>
</feature>
<evidence type="ECO:0000256" key="2">
    <source>
        <dbReference type="ARBA" id="ARBA00022490"/>
    </source>
</evidence>
<keyword evidence="3 6" id="KW-0479">Metal-binding</keyword>
<comment type="pathway">
    <text evidence="6">Carbohydrate degradation; 2-deoxy-D-ribose 1-phosphate degradation; D-glyceraldehyde 3-phosphate and acetaldehyde from 2-deoxy-alpha-D-ribose 1-phosphate: step 1/2.</text>
</comment>
<evidence type="ECO:0000256" key="5">
    <source>
        <dbReference type="ARBA" id="ARBA00023235"/>
    </source>
</evidence>
<comment type="cofactor">
    <cofactor evidence="6">
        <name>Mn(2+)</name>
        <dbReference type="ChEBI" id="CHEBI:29035"/>
    </cofactor>
    <text evidence="6">Binds 2 manganese ions.</text>
</comment>
<dbReference type="HAMAP" id="MF_00740">
    <property type="entry name" value="Phosphopentomut"/>
    <property type="match status" value="1"/>
</dbReference>
<reference evidence="10" key="1">
    <citation type="submission" date="2020-01" db="EMBL/GenBank/DDBJ databases">
        <title>'Steroidobacter agaridevorans' sp. nov., agar-degrading bacteria isolated from rhizosphere soils.</title>
        <authorList>
            <person name="Ikenaga M."/>
            <person name="Kataoka M."/>
            <person name="Murouchi A."/>
            <person name="Katsuragi S."/>
            <person name="Sakai M."/>
        </authorList>
    </citation>
    <scope>NUCLEOTIDE SEQUENCE [LARGE SCALE GENOMIC DNA]</scope>
    <source>
        <strain evidence="10">YU21-B</strain>
    </source>
</reference>
<dbReference type="NCBIfam" id="TIGR01696">
    <property type="entry name" value="deoB"/>
    <property type="match status" value="1"/>
</dbReference>
<dbReference type="GO" id="GO:0000287">
    <property type="term" value="F:magnesium ion binding"/>
    <property type="evidence" value="ECO:0007669"/>
    <property type="project" value="UniProtKB-UniRule"/>
</dbReference>
<feature type="binding site" evidence="6">
    <location>
        <position position="345"/>
    </location>
    <ligand>
        <name>Mn(2+)</name>
        <dbReference type="ChEBI" id="CHEBI:29035"/>
        <label>1</label>
    </ligand>
</feature>
<dbReference type="Pfam" id="PF01676">
    <property type="entry name" value="Metalloenzyme"/>
    <property type="match status" value="1"/>
</dbReference>
<dbReference type="GO" id="GO:0006018">
    <property type="term" value="P:2-deoxyribose 1-phosphate catabolic process"/>
    <property type="evidence" value="ECO:0007669"/>
    <property type="project" value="UniProtKB-UniRule"/>
</dbReference>
<dbReference type="UniPathway" id="UPA00087">
    <property type="reaction ID" value="UER00173"/>
</dbReference>
<organism evidence="9 10">
    <name type="scientific">Steroidobacter agaridevorans</name>
    <dbReference type="NCBI Taxonomy" id="2695856"/>
    <lineage>
        <taxon>Bacteria</taxon>
        <taxon>Pseudomonadati</taxon>
        <taxon>Pseudomonadota</taxon>
        <taxon>Gammaproteobacteria</taxon>
        <taxon>Steroidobacterales</taxon>
        <taxon>Steroidobacteraceae</taxon>
        <taxon>Steroidobacter</taxon>
    </lineage>
</organism>
<comment type="similarity">
    <text evidence="1 6">Belongs to the phosphopentomutase family.</text>
</comment>
<dbReference type="PANTHER" id="PTHR21110:SF0">
    <property type="entry name" value="PHOSPHOPENTOMUTASE"/>
    <property type="match status" value="1"/>
</dbReference>
<dbReference type="InterPro" id="IPR010045">
    <property type="entry name" value="DeoB"/>
</dbReference>
<gene>
    <name evidence="6 9" type="primary">deoB</name>
    <name evidence="9" type="ORF">GCM10011487_59170</name>
</gene>
<dbReference type="GO" id="GO:0006015">
    <property type="term" value="P:5-phosphoribose 1-diphosphate biosynthetic process"/>
    <property type="evidence" value="ECO:0007669"/>
    <property type="project" value="UniProtKB-UniPathway"/>
</dbReference>
<keyword evidence="10" id="KW-1185">Reference proteome</keyword>
<evidence type="ECO:0000259" key="8">
    <source>
        <dbReference type="Pfam" id="PF01676"/>
    </source>
</evidence>
<dbReference type="Proteomes" id="UP000445000">
    <property type="component" value="Unassembled WGS sequence"/>
</dbReference>
<comment type="subcellular location">
    <subcellularLocation>
        <location evidence="6">Cytoplasm</location>
    </subcellularLocation>
</comment>
<proteinExistence type="inferred from homology"/>
<dbReference type="GO" id="GO:0008973">
    <property type="term" value="F:phosphopentomutase activity"/>
    <property type="evidence" value="ECO:0007669"/>
    <property type="project" value="UniProtKB-UniRule"/>
</dbReference>
<dbReference type="AlphaFoldDB" id="A0A829YKM9"/>
<evidence type="ECO:0000313" key="10">
    <source>
        <dbReference type="Proteomes" id="UP000445000"/>
    </source>
</evidence>